<evidence type="ECO:0000259" key="5">
    <source>
        <dbReference type="SMART" id="SM00829"/>
    </source>
</evidence>
<gene>
    <name evidence="6" type="ORF">PQJ61_13010</name>
</gene>
<reference evidence="6 7" key="1">
    <citation type="submission" date="2022-12" db="EMBL/GenBank/DDBJ databases">
        <title>Metagenome assembled genome from gulf of manar.</title>
        <authorList>
            <person name="Kohli P."/>
            <person name="Pk S."/>
            <person name="Venkata Ramana C."/>
            <person name="Sasikala C."/>
        </authorList>
    </citation>
    <scope>NUCLEOTIDE SEQUENCE [LARGE SCALE GENOMIC DNA]</scope>
    <source>
        <strain evidence="6">JB008</strain>
    </source>
</reference>
<comment type="similarity">
    <text evidence="4">Belongs to the zinc-containing alcohol dehydrogenase family.</text>
</comment>
<dbReference type="InterPro" id="IPR013154">
    <property type="entry name" value="ADH-like_N"/>
</dbReference>
<keyword evidence="1 4" id="KW-0479">Metal-binding</keyword>
<proteinExistence type="inferred from homology"/>
<dbReference type="AlphaFoldDB" id="A0AAJ1IGT7"/>
<dbReference type="PANTHER" id="PTHR43401:SF2">
    <property type="entry name" value="L-THREONINE 3-DEHYDROGENASE"/>
    <property type="match status" value="1"/>
</dbReference>
<dbReference type="InterPro" id="IPR011032">
    <property type="entry name" value="GroES-like_sf"/>
</dbReference>
<dbReference type="InterPro" id="IPR002328">
    <property type="entry name" value="ADH_Zn_CS"/>
</dbReference>
<dbReference type="Pfam" id="PF08240">
    <property type="entry name" value="ADH_N"/>
    <property type="match status" value="1"/>
</dbReference>
<dbReference type="SMART" id="SM00829">
    <property type="entry name" value="PKS_ER"/>
    <property type="match status" value="1"/>
</dbReference>
<evidence type="ECO:0000256" key="1">
    <source>
        <dbReference type="ARBA" id="ARBA00022723"/>
    </source>
</evidence>
<dbReference type="PANTHER" id="PTHR43401">
    <property type="entry name" value="L-THREONINE 3-DEHYDROGENASE"/>
    <property type="match status" value="1"/>
</dbReference>
<keyword evidence="2 4" id="KW-0862">Zinc</keyword>
<dbReference type="InterPro" id="IPR020843">
    <property type="entry name" value="ER"/>
</dbReference>
<dbReference type="SUPFAM" id="SSF51735">
    <property type="entry name" value="NAD(P)-binding Rossmann-fold domains"/>
    <property type="match status" value="1"/>
</dbReference>
<dbReference type="Gene3D" id="3.90.180.10">
    <property type="entry name" value="Medium-chain alcohol dehydrogenases, catalytic domain"/>
    <property type="match status" value="2"/>
</dbReference>
<evidence type="ECO:0000256" key="4">
    <source>
        <dbReference type="RuleBase" id="RU361277"/>
    </source>
</evidence>
<dbReference type="Proteomes" id="UP001221217">
    <property type="component" value="Unassembled WGS sequence"/>
</dbReference>
<dbReference type="InterPro" id="IPR013149">
    <property type="entry name" value="ADH-like_C"/>
</dbReference>
<dbReference type="GO" id="GO:0008270">
    <property type="term" value="F:zinc ion binding"/>
    <property type="evidence" value="ECO:0007669"/>
    <property type="project" value="InterPro"/>
</dbReference>
<dbReference type="InterPro" id="IPR036291">
    <property type="entry name" value="NAD(P)-bd_dom_sf"/>
</dbReference>
<comment type="caution">
    <text evidence="6">The sequence shown here is derived from an EMBL/GenBank/DDBJ whole genome shotgun (WGS) entry which is preliminary data.</text>
</comment>
<protein>
    <submittedName>
        <fullName evidence="6">Zinc-binding dehydrogenase</fullName>
    </submittedName>
</protein>
<dbReference type="PROSITE" id="PS00059">
    <property type="entry name" value="ADH_ZINC"/>
    <property type="match status" value="1"/>
</dbReference>
<evidence type="ECO:0000313" key="6">
    <source>
        <dbReference type="EMBL" id="MDC7227678.1"/>
    </source>
</evidence>
<dbReference type="InterPro" id="IPR050129">
    <property type="entry name" value="Zn_alcohol_dh"/>
</dbReference>
<evidence type="ECO:0000313" key="7">
    <source>
        <dbReference type="Proteomes" id="UP001221217"/>
    </source>
</evidence>
<keyword evidence="3" id="KW-0560">Oxidoreductase</keyword>
<comment type="cofactor">
    <cofactor evidence="4">
        <name>Zn(2+)</name>
        <dbReference type="ChEBI" id="CHEBI:29105"/>
    </cofactor>
</comment>
<accession>A0AAJ1IGT7</accession>
<dbReference type="SUPFAM" id="SSF50129">
    <property type="entry name" value="GroES-like"/>
    <property type="match status" value="1"/>
</dbReference>
<dbReference type="Pfam" id="PF00107">
    <property type="entry name" value="ADH_zinc_N"/>
    <property type="match status" value="1"/>
</dbReference>
<dbReference type="GO" id="GO:0016616">
    <property type="term" value="F:oxidoreductase activity, acting on the CH-OH group of donors, NAD or NADP as acceptor"/>
    <property type="evidence" value="ECO:0007669"/>
    <property type="project" value="UniProtKB-ARBA"/>
</dbReference>
<evidence type="ECO:0000256" key="2">
    <source>
        <dbReference type="ARBA" id="ARBA00022833"/>
    </source>
</evidence>
<dbReference type="Gene3D" id="3.40.50.720">
    <property type="entry name" value="NAD(P)-binding Rossmann-like Domain"/>
    <property type="match status" value="1"/>
</dbReference>
<sequence>MELPKKMRAAVLYDWNDFRLTEVDVPEPQDSEVLIKVESCSICAGDVKIITRGMMGQPPMGEFIIGHEYAGTVVKLGPNVEEFAVGDRVTVEVHKGCGRCKNCLDGKVTVCLNYGNTAKGHRANGFTTNGGFADYAVNHVNTVSKIPDNISFDEATIITTAGTSLFGIERMGGFIAGENVAVLGPGSIGLMAVQCAKALGAANVMLTGTRDERLELGKELGADNTINVKKEDPVKKIQELTGGIGADLVLVTSGSEAAFNQALKAVRKGGDITLLAHFDDPVKVEIGLAIQKMNNIYTIRGEGRQCTHRSLELMAEGKIQAKPLLTHSFPLEQLREGFDVFMERRDGAIKVVIHP</sequence>
<organism evidence="6 7">
    <name type="scientific">Candidatus Thalassospirochaeta sargassi</name>
    <dbReference type="NCBI Taxonomy" id="3119039"/>
    <lineage>
        <taxon>Bacteria</taxon>
        <taxon>Pseudomonadati</taxon>
        <taxon>Spirochaetota</taxon>
        <taxon>Spirochaetia</taxon>
        <taxon>Spirochaetales</taxon>
        <taxon>Spirochaetaceae</taxon>
        <taxon>Candidatus Thalassospirochaeta</taxon>
    </lineage>
</organism>
<dbReference type="EMBL" id="JAQQAL010000030">
    <property type="protein sequence ID" value="MDC7227678.1"/>
    <property type="molecule type" value="Genomic_DNA"/>
</dbReference>
<evidence type="ECO:0000256" key="3">
    <source>
        <dbReference type="ARBA" id="ARBA00023002"/>
    </source>
</evidence>
<name>A0AAJ1IGT7_9SPIO</name>
<feature type="domain" description="Enoyl reductase (ER)" evidence="5">
    <location>
        <begin position="13"/>
        <end position="353"/>
    </location>
</feature>